<comment type="catalytic activity">
    <reaction evidence="3">
        <text>glycyl-tRNA(Ala) + H2O = tRNA(Ala) + glycine + H(+)</text>
        <dbReference type="Rhea" id="RHEA:53744"/>
        <dbReference type="Rhea" id="RHEA-COMP:9657"/>
        <dbReference type="Rhea" id="RHEA-COMP:13640"/>
        <dbReference type="ChEBI" id="CHEBI:15377"/>
        <dbReference type="ChEBI" id="CHEBI:15378"/>
        <dbReference type="ChEBI" id="CHEBI:57305"/>
        <dbReference type="ChEBI" id="CHEBI:78442"/>
        <dbReference type="ChEBI" id="CHEBI:78522"/>
    </reaction>
</comment>
<dbReference type="Gene3D" id="3.50.80.10">
    <property type="entry name" value="D-tyrosyl-tRNA(Tyr) deacylase"/>
    <property type="match status" value="1"/>
</dbReference>
<dbReference type="GO" id="GO:0000049">
    <property type="term" value="F:tRNA binding"/>
    <property type="evidence" value="ECO:0007669"/>
    <property type="project" value="UniProtKB-UniRule"/>
</dbReference>
<evidence type="ECO:0000313" key="5">
    <source>
        <dbReference type="Proteomes" id="UP001170481"/>
    </source>
</evidence>
<comment type="subcellular location">
    <subcellularLocation>
        <location evidence="3">Cytoplasm</location>
    </subcellularLocation>
</comment>
<dbReference type="NCBIfam" id="TIGR00256">
    <property type="entry name" value="D-aminoacyl-tRNA deacylase"/>
    <property type="match status" value="1"/>
</dbReference>
<dbReference type="PANTHER" id="PTHR10472">
    <property type="entry name" value="D-TYROSYL-TRNA TYR DEACYLASE"/>
    <property type="match status" value="1"/>
</dbReference>
<dbReference type="InterPro" id="IPR003732">
    <property type="entry name" value="Daa-tRNA_deacyls_DTD"/>
</dbReference>
<keyword evidence="3" id="KW-0820">tRNA-binding</keyword>
<keyword evidence="3" id="KW-0694">RNA-binding</keyword>
<accession>A0AAP4TZC6</accession>
<dbReference type="HAMAP" id="MF_00518">
    <property type="entry name" value="Deacylase_Dtd"/>
    <property type="match status" value="1"/>
</dbReference>
<dbReference type="CDD" id="cd00563">
    <property type="entry name" value="Dtyr_deacylase"/>
    <property type="match status" value="1"/>
</dbReference>
<dbReference type="EC" id="3.1.1.96" evidence="3"/>
<evidence type="ECO:0000256" key="2">
    <source>
        <dbReference type="ARBA" id="ARBA00022801"/>
    </source>
</evidence>
<dbReference type="GO" id="GO:0005737">
    <property type="term" value="C:cytoplasm"/>
    <property type="evidence" value="ECO:0007669"/>
    <property type="project" value="UniProtKB-SubCell"/>
</dbReference>
<dbReference type="EC" id="3.1.1.-" evidence="3"/>
<comment type="catalytic activity">
    <reaction evidence="3">
        <text>a D-aminoacyl-tRNA + H2O = a tRNA + a D-alpha-amino acid + H(+)</text>
        <dbReference type="Rhea" id="RHEA:13953"/>
        <dbReference type="Rhea" id="RHEA-COMP:10123"/>
        <dbReference type="Rhea" id="RHEA-COMP:10124"/>
        <dbReference type="ChEBI" id="CHEBI:15377"/>
        <dbReference type="ChEBI" id="CHEBI:15378"/>
        <dbReference type="ChEBI" id="CHEBI:59871"/>
        <dbReference type="ChEBI" id="CHEBI:78442"/>
        <dbReference type="ChEBI" id="CHEBI:79333"/>
        <dbReference type="EC" id="3.1.1.96"/>
    </reaction>
</comment>
<comment type="subunit">
    <text evidence="3">Homodimer.</text>
</comment>
<name>A0AAP4TZC6_9GAMM</name>
<reference evidence="4" key="1">
    <citation type="submission" date="2023-07" db="EMBL/GenBank/DDBJ databases">
        <title>Genome content predicts the carbon catabolic preferences of heterotrophic bacteria.</title>
        <authorList>
            <person name="Gralka M."/>
        </authorList>
    </citation>
    <scope>NUCLEOTIDE SEQUENCE</scope>
    <source>
        <strain evidence="4">C2R13</strain>
    </source>
</reference>
<evidence type="ECO:0000256" key="1">
    <source>
        <dbReference type="ARBA" id="ARBA00009673"/>
    </source>
</evidence>
<dbReference type="EMBL" id="JAUORK010000009">
    <property type="protein sequence ID" value="MDO6672222.1"/>
    <property type="molecule type" value="Genomic_DNA"/>
</dbReference>
<evidence type="ECO:0000256" key="3">
    <source>
        <dbReference type="HAMAP-Rule" id="MF_00518"/>
    </source>
</evidence>
<dbReference type="FunFam" id="3.50.80.10:FF:000001">
    <property type="entry name" value="D-aminoacyl-tRNA deacylase"/>
    <property type="match status" value="1"/>
</dbReference>
<dbReference type="PANTHER" id="PTHR10472:SF5">
    <property type="entry name" value="D-AMINOACYL-TRNA DEACYLASE 1"/>
    <property type="match status" value="1"/>
</dbReference>
<comment type="domain">
    <text evidence="3">A Gly-cisPro motif from one monomer fits into the active site of the other monomer to allow specific chiral rejection of L-amino acids.</text>
</comment>
<gene>
    <name evidence="3 4" type="primary">dtd</name>
    <name evidence="4" type="ORF">Q4535_08815</name>
</gene>
<sequence length="149" mass="16073">MRALIQRVTRAEVVVEDESVGAIEGGLLVLVGVEKGDDEARADKLLHKLLHYRVFGDENDKMNLNVQQAGGSLLLVSQFTLAADTGSGMRPSFSSAAPPAEGERLFTYLVDKARERGRELGVGIETGRFGANMQVSLLNDGPVTFLLES</sequence>
<dbReference type="SUPFAM" id="SSF69500">
    <property type="entry name" value="DTD-like"/>
    <property type="match status" value="1"/>
</dbReference>
<dbReference type="RefSeq" id="WP_107335714.1">
    <property type="nucleotide sequence ID" value="NZ_JAUORK010000009.1"/>
</dbReference>
<dbReference type="InterPro" id="IPR023509">
    <property type="entry name" value="DTD-like_sf"/>
</dbReference>
<dbReference type="Proteomes" id="UP001170481">
    <property type="component" value="Unassembled WGS sequence"/>
</dbReference>
<keyword evidence="3" id="KW-0963">Cytoplasm</keyword>
<dbReference type="GO" id="GO:0106026">
    <property type="term" value="F:Gly-tRNA(Ala) deacylase activity"/>
    <property type="evidence" value="ECO:0007669"/>
    <property type="project" value="UniProtKB-UniRule"/>
</dbReference>
<dbReference type="AlphaFoldDB" id="A0AAP4TZC6"/>
<feature type="short sequence motif" description="Gly-cisPro motif, important for rejection of L-amino acids" evidence="3">
    <location>
        <begin position="141"/>
        <end position="142"/>
    </location>
</feature>
<evidence type="ECO:0000313" key="4">
    <source>
        <dbReference type="EMBL" id="MDO6672222.1"/>
    </source>
</evidence>
<protein>
    <recommendedName>
        <fullName evidence="3">D-aminoacyl-tRNA deacylase</fullName>
        <shortName evidence="3">DTD</shortName>
        <ecNumber evidence="3">3.1.1.96</ecNumber>
    </recommendedName>
    <alternativeName>
        <fullName evidence="3">Gly-tRNA(Ala) deacylase</fullName>
        <ecNumber evidence="3">3.1.1.-</ecNumber>
    </alternativeName>
</protein>
<organism evidence="4 5">
    <name type="scientific">Cobetia amphilecti</name>
    <dbReference type="NCBI Taxonomy" id="1055104"/>
    <lineage>
        <taxon>Bacteria</taxon>
        <taxon>Pseudomonadati</taxon>
        <taxon>Pseudomonadota</taxon>
        <taxon>Gammaproteobacteria</taxon>
        <taxon>Oceanospirillales</taxon>
        <taxon>Halomonadaceae</taxon>
        <taxon>Cobetia</taxon>
    </lineage>
</organism>
<proteinExistence type="inferred from homology"/>
<dbReference type="GO" id="GO:0019478">
    <property type="term" value="P:D-amino acid catabolic process"/>
    <property type="evidence" value="ECO:0007669"/>
    <property type="project" value="UniProtKB-UniRule"/>
</dbReference>
<dbReference type="Pfam" id="PF02580">
    <property type="entry name" value="Tyr_Deacylase"/>
    <property type="match status" value="1"/>
</dbReference>
<dbReference type="GO" id="GO:0043908">
    <property type="term" value="F:Ser(Gly)-tRNA(Ala) hydrolase activity"/>
    <property type="evidence" value="ECO:0007669"/>
    <property type="project" value="UniProtKB-UniRule"/>
</dbReference>
<comment type="caution">
    <text evidence="4">The sequence shown here is derived from an EMBL/GenBank/DDBJ whole genome shotgun (WGS) entry which is preliminary data.</text>
</comment>
<comment type="similarity">
    <text evidence="1 3">Belongs to the DTD family.</text>
</comment>
<keyword evidence="2 3" id="KW-0378">Hydrolase</keyword>
<comment type="function">
    <text evidence="3">An aminoacyl-tRNA editing enzyme that deacylates mischarged D-aminoacyl-tRNAs. Also deacylates mischarged glycyl-tRNA(Ala), protecting cells against glycine mischarging by AlaRS. Acts via tRNA-based rather than protein-based catalysis; rejects L-amino acids rather than detecting D-amino acids in the active site. By recycling D-aminoacyl-tRNA to D-amino acids and free tRNA molecules, this enzyme counteracts the toxicity associated with the formation of D-aminoacyl-tRNA entities in vivo and helps enforce protein L-homochirality.</text>
</comment>
<dbReference type="GO" id="GO:0051500">
    <property type="term" value="F:D-tyrosyl-tRNA(Tyr) deacylase activity"/>
    <property type="evidence" value="ECO:0007669"/>
    <property type="project" value="TreeGrafter"/>
</dbReference>